<keyword evidence="1" id="KW-0175">Coiled coil</keyword>
<evidence type="ECO:0000313" key="2">
    <source>
        <dbReference type="EMBL" id="XDJ02510.1"/>
    </source>
</evidence>
<evidence type="ECO:0000256" key="1">
    <source>
        <dbReference type="SAM" id="Coils"/>
    </source>
</evidence>
<organism evidence="2">
    <name type="scientific">Bacillus phage KoopaTroopa</name>
    <dbReference type="NCBI Taxonomy" id="3234046"/>
    <lineage>
        <taxon>Viruses</taxon>
        <taxon>Duplodnaviria</taxon>
        <taxon>Heunggongvirae</taxon>
        <taxon>Uroviricota</taxon>
        <taxon>Caudoviricetes</taxon>
    </lineage>
</organism>
<reference evidence="2" key="1">
    <citation type="submission" date="2024-06" db="EMBL/GenBank/DDBJ databases">
        <authorList>
            <person name="Lee H."/>
            <person name="Agrawal S."/>
        </authorList>
    </citation>
    <scope>NUCLEOTIDE SEQUENCE</scope>
</reference>
<protein>
    <submittedName>
        <fullName evidence="2">DNA binding protein</fullName>
    </submittedName>
</protein>
<accession>A0AB39C773</accession>
<dbReference type="EMBL" id="PP965177">
    <property type="protein sequence ID" value="XDJ02510.1"/>
    <property type="molecule type" value="Genomic_DNA"/>
</dbReference>
<feature type="coiled-coil region" evidence="1">
    <location>
        <begin position="28"/>
        <end position="55"/>
    </location>
</feature>
<proteinExistence type="predicted"/>
<sequence length="57" mass="6950">MSKKIHVFKALDRDCVNPASREFIRDYINNLIKTQQQLTEKIDILKKEKHKLYKKKY</sequence>
<name>A0AB39C773_9CAUD</name>